<protein>
    <recommendedName>
        <fullName evidence="4">SET domain-containing protein</fullName>
    </recommendedName>
</protein>
<evidence type="ECO:0000313" key="5">
    <source>
        <dbReference type="EMBL" id="CAK0790665.1"/>
    </source>
</evidence>
<reference evidence="5" key="1">
    <citation type="submission" date="2023-10" db="EMBL/GenBank/DDBJ databases">
        <authorList>
            <person name="Chen Y."/>
            <person name="Shah S."/>
            <person name="Dougan E. K."/>
            <person name="Thang M."/>
            <person name="Chan C."/>
        </authorList>
    </citation>
    <scope>NUCLEOTIDE SEQUENCE [LARGE SCALE GENOMIC DNA]</scope>
</reference>
<dbReference type="Pfam" id="PF00856">
    <property type="entry name" value="SET"/>
    <property type="match status" value="1"/>
</dbReference>
<evidence type="ECO:0000313" key="6">
    <source>
        <dbReference type="Proteomes" id="UP001189429"/>
    </source>
</evidence>
<organism evidence="5 6">
    <name type="scientific">Prorocentrum cordatum</name>
    <dbReference type="NCBI Taxonomy" id="2364126"/>
    <lineage>
        <taxon>Eukaryota</taxon>
        <taxon>Sar</taxon>
        <taxon>Alveolata</taxon>
        <taxon>Dinophyceae</taxon>
        <taxon>Prorocentrales</taxon>
        <taxon>Prorocentraceae</taxon>
        <taxon>Prorocentrum</taxon>
    </lineage>
</organism>
<keyword evidence="6" id="KW-1185">Reference proteome</keyword>
<proteinExistence type="predicted"/>
<evidence type="ECO:0000259" key="4">
    <source>
        <dbReference type="Pfam" id="PF00856"/>
    </source>
</evidence>
<evidence type="ECO:0000256" key="3">
    <source>
        <dbReference type="ARBA" id="ARBA00022691"/>
    </source>
</evidence>
<keyword evidence="2" id="KW-0808">Transferase</keyword>
<feature type="non-terminal residue" evidence="5">
    <location>
        <position position="167"/>
    </location>
</feature>
<name>A0ABN9PE78_9DINO</name>
<dbReference type="EMBL" id="CAUYUJ010000458">
    <property type="protein sequence ID" value="CAK0790665.1"/>
    <property type="molecule type" value="Genomic_DNA"/>
</dbReference>
<dbReference type="PANTHER" id="PTHR46402">
    <property type="entry name" value="SET AND MYND DOMAIN-CONTAINING PROTEIN 5"/>
    <property type="match status" value="1"/>
</dbReference>
<sequence>MPRRPVSARLFGFWGRATRSAQIQLTGTCGRCGPHVCTAPDEGEREMRGSIWYRPQGGDADVDWDAFARVPTSVYDGVAPAGFLDFYRLARANAAAVSDRGSAIFRTHARLNHSCEPSCLCDFPALAAAGAGGAGCPAAVAVLAEREIAAGQEVCISYLGRDEGVED</sequence>
<keyword evidence="1" id="KW-0489">Methyltransferase</keyword>
<evidence type="ECO:0000256" key="2">
    <source>
        <dbReference type="ARBA" id="ARBA00022679"/>
    </source>
</evidence>
<dbReference type="SUPFAM" id="SSF82199">
    <property type="entry name" value="SET domain"/>
    <property type="match status" value="1"/>
</dbReference>
<gene>
    <name evidence="5" type="ORF">PCOR1329_LOCUS1884</name>
</gene>
<evidence type="ECO:0000256" key="1">
    <source>
        <dbReference type="ARBA" id="ARBA00022603"/>
    </source>
</evidence>
<dbReference type="InterPro" id="IPR046341">
    <property type="entry name" value="SET_dom_sf"/>
</dbReference>
<keyword evidence="3" id="KW-0949">S-adenosyl-L-methionine</keyword>
<dbReference type="Gene3D" id="2.170.270.10">
    <property type="entry name" value="SET domain"/>
    <property type="match status" value="1"/>
</dbReference>
<dbReference type="InterPro" id="IPR001214">
    <property type="entry name" value="SET_dom"/>
</dbReference>
<feature type="domain" description="SET" evidence="4">
    <location>
        <begin position="97"/>
        <end position="158"/>
    </location>
</feature>
<dbReference type="PANTHER" id="PTHR46402:SF2">
    <property type="entry name" value="HISTONE-LYSINE N-TRIMETHYLTRANSFERASE SMYD5"/>
    <property type="match status" value="1"/>
</dbReference>
<comment type="caution">
    <text evidence="5">The sequence shown here is derived from an EMBL/GenBank/DDBJ whole genome shotgun (WGS) entry which is preliminary data.</text>
</comment>
<accession>A0ABN9PE78</accession>
<dbReference type="Proteomes" id="UP001189429">
    <property type="component" value="Unassembled WGS sequence"/>
</dbReference>